<evidence type="ECO:0000256" key="4">
    <source>
        <dbReference type="ARBA" id="ARBA00022452"/>
    </source>
</evidence>
<dbReference type="Pfam" id="PF02321">
    <property type="entry name" value="OEP"/>
    <property type="match status" value="2"/>
</dbReference>
<evidence type="ECO:0000256" key="2">
    <source>
        <dbReference type="ARBA" id="ARBA00007613"/>
    </source>
</evidence>
<dbReference type="GO" id="GO:0015288">
    <property type="term" value="F:porin activity"/>
    <property type="evidence" value="ECO:0007669"/>
    <property type="project" value="TreeGrafter"/>
</dbReference>
<dbReference type="InterPro" id="IPR051906">
    <property type="entry name" value="TolC-like"/>
</dbReference>
<feature type="signal peptide" evidence="9">
    <location>
        <begin position="1"/>
        <end position="20"/>
    </location>
</feature>
<evidence type="ECO:0000256" key="6">
    <source>
        <dbReference type="ARBA" id="ARBA00023136"/>
    </source>
</evidence>
<evidence type="ECO:0000313" key="10">
    <source>
        <dbReference type="EMBL" id="PXX21361.1"/>
    </source>
</evidence>
<keyword evidence="5" id="KW-0812">Transmembrane</keyword>
<dbReference type="InterPro" id="IPR003423">
    <property type="entry name" value="OMP_efflux"/>
</dbReference>
<keyword evidence="9" id="KW-0732">Signal</keyword>
<dbReference type="PANTHER" id="PTHR30026">
    <property type="entry name" value="OUTER MEMBRANE PROTEIN TOLC"/>
    <property type="match status" value="1"/>
</dbReference>
<evidence type="ECO:0000256" key="3">
    <source>
        <dbReference type="ARBA" id="ARBA00022448"/>
    </source>
</evidence>
<comment type="caution">
    <text evidence="10">The sequence shown here is derived from an EMBL/GenBank/DDBJ whole genome shotgun (WGS) entry which is preliminary data.</text>
</comment>
<reference evidence="10 11" key="1">
    <citation type="submission" date="2018-05" db="EMBL/GenBank/DDBJ databases">
        <title>Genomic Encyclopedia of Type Strains, Phase I: the one thousand microbial genomes (KMG-I) project.</title>
        <authorList>
            <person name="Kyrpides N."/>
        </authorList>
    </citation>
    <scope>NUCLEOTIDE SEQUENCE [LARGE SCALE GENOMIC DNA]</scope>
    <source>
        <strain evidence="10 11">DSM 15611</strain>
    </source>
</reference>
<feature type="coiled-coil region" evidence="8">
    <location>
        <begin position="118"/>
        <end position="145"/>
    </location>
</feature>
<dbReference type="GO" id="GO:0009279">
    <property type="term" value="C:cell outer membrane"/>
    <property type="evidence" value="ECO:0007669"/>
    <property type="project" value="UniProtKB-SubCell"/>
</dbReference>
<keyword evidence="8" id="KW-0175">Coiled coil</keyword>
<comment type="similarity">
    <text evidence="2">Belongs to the outer membrane factor (OMF) (TC 1.B.17) family.</text>
</comment>
<protein>
    <submittedName>
        <fullName evidence="10">Outer membrane protein</fullName>
    </submittedName>
</protein>
<keyword evidence="6" id="KW-0472">Membrane</keyword>
<dbReference type="GO" id="GO:1990281">
    <property type="term" value="C:efflux pump complex"/>
    <property type="evidence" value="ECO:0007669"/>
    <property type="project" value="TreeGrafter"/>
</dbReference>
<dbReference type="AlphaFoldDB" id="A0A318I8R6"/>
<dbReference type="OrthoDB" id="9811587at2"/>
<sequence>MKKWILSLGVLFALPTMLFAQTHQWTLKDCISYAMQHNISLQKQRLAVKTAEEDVLRSKSDLLPSLSASTSQNVNYRPWPETGQARVSNGYVQSSVDKVFYNGSYAVNAQWTVWNGNRNRNTIALNKLEANKAQAEEMVSATTIQERIAQLYVQILYTAEAINVNKQSLETSTRNEERGKEMFDVGKISKADLAQLTAQRAQEEYNVLAAQSTLADFKRQLKQLLQITDDTPFEVAVPATTDDMALQSIPAVSEVYAQAISWRPELKAAQLAIDASELNIKMAKAQNLPTLSLGASFGTSTSSMSDAAWGTQIKTNFDMGAGLSLSIPIFDNHNKRSAVSKALIGKQNSLLDLQDKKTTLYSNIEDCWLQATNNQNKYKAARISVESAQQSFDLLNEQFNLGMKNIIELMTGKNNLVSAQQNELQSKYLAILNISLLHFYKTGEIK</sequence>
<accession>A0A318I8R6</accession>
<evidence type="ECO:0000256" key="8">
    <source>
        <dbReference type="SAM" id="Coils"/>
    </source>
</evidence>
<keyword evidence="3" id="KW-0813">Transport</keyword>
<dbReference type="STRING" id="1122991.GCA_000613445_01834"/>
<evidence type="ECO:0000313" key="11">
    <source>
        <dbReference type="Proteomes" id="UP000248314"/>
    </source>
</evidence>
<keyword evidence="4" id="KW-1134">Transmembrane beta strand</keyword>
<dbReference type="RefSeq" id="WP_025815983.1">
    <property type="nucleotide sequence ID" value="NZ_BAIZ01000016.1"/>
</dbReference>
<proteinExistence type="inferred from homology"/>
<feature type="chain" id="PRO_5016278634" evidence="9">
    <location>
        <begin position="21"/>
        <end position="446"/>
    </location>
</feature>
<dbReference type="Proteomes" id="UP000248314">
    <property type="component" value="Unassembled WGS sequence"/>
</dbReference>
<keyword evidence="11" id="KW-1185">Reference proteome</keyword>
<keyword evidence="7" id="KW-0998">Cell outer membrane</keyword>
<evidence type="ECO:0000256" key="7">
    <source>
        <dbReference type="ARBA" id="ARBA00023237"/>
    </source>
</evidence>
<comment type="subcellular location">
    <subcellularLocation>
        <location evidence="1">Cell outer membrane</location>
    </subcellularLocation>
</comment>
<evidence type="ECO:0000256" key="5">
    <source>
        <dbReference type="ARBA" id="ARBA00022692"/>
    </source>
</evidence>
<dbReference type="GO" id="GO:0015562">
    <property type="term" value="F:efflux transmembrane transporter activity"/>
    <property type="evidence" value="ECO:0007669"/>
    <property type="project" value="InterPro"/>
</dbReference>
<organism evidence="10 11">
    <name type="scientific">Hoylesella shahii DSM 15611 = JCM 12083</name>
    <dbReference type="NCBI Taxonomy" id="1122991"/>
    <lineage>
        <taxon>Bacteria</taxon>
        <taxon>Pseudomonadati</taxon>
        <taxon>Bacteroidota</taxon>
        <taxon>Bacteroidia</taxon>
        <taxon>Bacteroidales</taxon>
        <taxon>Prevotellaceae</taxon>
        <taxon>Hoylesella</taxon>
    </lineage>
</organism>
<dbReference type="PANTHER" id="PTHR30026:SF20">
    <property type="entry name" value="OUTER MEMBRANE PROTEIN TOLC"/>
    <property type="match status" value="1"/>
</dbReference>
<evidence type="ECO:0000256" key="1">
    <source>
        <dbReference type="ARBA" id="ARBA00004442"/>
    </source>
</evidence>
<gene>
    <name evidence="10" type="ORF">EJ73_01766</name>
</gene>
<dbReference type="Gene3D" id="1.20.1600.10">
    <property type="entry name" value="Outer membrane efflux proteins (OEP)"/>
    <property type="match status" value="1"/>
</dbReference>
<evidence type="ECO:0000256" key="9">
    <source>
        <dbReference type="SAM" id="SignalP"/>
    </source>
</evidence>
<name>A0A318I8R6_9BACT</name>
<dbReference type="SUPFAM" id="SSF56954">
    <property type="entry name" value="Outer membrane efflux proteins (OEP)"/>
    <property type="match status" value="1"/>
</dbReference>
<dbReference type="EMBL" id="QJJX01000020">
    <property type="protein sequence ID" value="PXX21361.1"/>
    <property type="molecule type" value="Genomic_DNA"/>
</dbReference>